<evidence type="ECO:0000256" key="3">
    <source>
        <dbReference type="PROSITE-ProRule" id="PRU00176"/>
    </source>
</evidence>
<dbReference type="PANTHER" id="PTHR48032">
    <property type="entry name" value="RNA-BINDING PROTEIN MUSASHI HOMOLOG RBP6"/>
    <property type="match status" value="1"/>
</dbReference>
<dbReference type="SMART" id="SM00360">
    <property type="entry name" value="RRM"/>
    <property type="match status" value="2"/>
</dbReference>
<dbReference type="Pfam" id="PF00076">
    <property type="entry name" value="RRM_1"/>
    <property type="match status" value="2"/>
</dbReference>
<dbReference type="AlphaFoldDB" id="A0A2G9HUN9"/>
<organism evidence="6 7">
    <name type="scientific">Handroanthus impetiginosus</name>
    <dbReference type="NCBI Taxonomy" id="429701"/>
    <lineage>
        <taxon>Eukaryota</taxon>
        <taxon>Viridiplantae</taxon>
        <taxon>Streptophyta</taxon>
        <taxon>Embryophyta</taxon>
        <taxon>Tracheophyta</taxon>
        <taxon>Spermatophyta</taxon>
        <taxon>Magnoliopsida</taxon>
        <taxon>eudicotyledons</taxon>
        <taxon>Gunneridae</taxon>
        <taxon>Pentapetalae</taxon>
        <taxon>asterids</taxon>
        <taxon>lamiids</taxon>
        <taxon>Lamiales</taxon>
        <taxon>Bignoniaceae</taxon>
        <taxon>Crescentiina</taxon>
        <taxon>Tabebuia alliance</taxon>
        <taxon>Handroanthus</taxon>
    </lineage>
</organism>
<evidence type="ECO:0000256" key="1">
    <source>
        <dbReference type="ARBA" id="ARBA00022737"/>
    </source>
</evidence>
<dbReference type="InterPro" id="IPR012677">
    <property type="entry name" value="Nucleotide-bd_a/b_plait_sf"/>
</dbReference>
<dbReference type="Proteomes" id="UP000231279">
    <property type="component" value="Unassembled WGS sequence"/>
</dbReference>
<evidence type="ECO:0000259" key="5">
    <source>
        <dbReference type="PROSITE" id="PS50102"/>
    </source>
</evidence>
<feature type="region of interest" description="Disordered" evidence="4">
    <location>
        <begin position="80"/>
        <end position="110"/>
    </location>
</feature>
<dbReference type="Gene3D" id="3.30.70.330">
    <property type="match status" value="2"/>
</dbReference>
<feature type="domain" description="RRM" evidence="5">
    <location>
        <begin position="115"/>
        <end position="192"/>
    </location>
</feature>
<dbReference type="CDD" id="cd12330">
    <property type="entry name" value="RRM2_Hrp1p"/>
    <property type="match status" value="1"/>
</dbReference>
<dbReference type="PROSITE" id="PS50102">
    <property type="entry name" value="RRM"/>
    <property type="match status" value="2"/>
</dbReference>
<dbReference type="GO" id="GO:0003729">
    <property type="term" value="F:mRNA binding"/>
    <property type="evidence" value="ECO:0007669"/>
    <property type="project" value="TreeGrafter"/>
</dbReference>
<keyword evidence="2 3" id="KW-0694">RNA-binding</keyword>
<keyword evidence="1" id="KW-0677">Repeat</keyword>
<accession>A0A2G9HUN9</accession>
<evidence type="ECO:0000256" key="2">
    <source>
        <dbReference type="ARBA" id="ARBA00022884"/>
    </source>
</evidence>
<dbReference type="OrthoDB" id="1875751at2759"/>
<keyword evidence="7" id="KW-1185">Reference proteome</keyword>
<dbReference type="GO" id="GO:0006417">
    <property type="term" value="P:regulation of translation"/>
    <property type="evidence" value="ECO:0007669"/>
    <property type="project" value="TreeGrafter"/>
</dbReference>
<dbReference type="InterPro" id="IPR035979">
    <property type="entry name" value="RBD_domain_sf"/>
</dbReference>
<dbReference type="STRING" id="429701.A0A2G9HUN9"/>
<protein>
    <submittedName>
        <fullName evidence="6">RNA-binding protein musashi/mRNA cleavage and polyadenylation factor I complex, subunit HRP1</fullName>
    </submittedName>
</protein>
<dbReference type="FunFam" id="3.30.70.330:FF:000040">
    <property type="entry name" value="Heterogeneous nuclear ribonucleoprotein A2/B1"/>
    <property type="match status" value="1"/>
</dbReference>
<dbReference type="SUPFAM" id="SSF54928">
    <property type="entry name" value="RNA-binding domain, RBD"/>
    <property type="match status" value="2"/>
</dbReference>
<dbReference type="EMBL" id="NKXS01000978">
    <property type="protein sequence ID" value="PIN21239.1"/>
    <property type="molecule type" value="Genomic_DNA"/>
</dbReference>
<feature type="domain" description="RRM" evidence="5">
    <location>
        <begin position="7"/>
        <end position="83"/>
    </location>
</feature>
<sequence length="375" mass="40417">MDDPEQNKLFVGGISWETTDDILKEHFGKYGAVLGSVIAKDRITGSSRGFAFVTFSESSAVDRALQDSHQILSRTVEVKRAIPRSEQQNQQQQNRGLSRNNSRTNGRSSDRFRTKKIFVGGLSANLTEEEFRSYFEKFGRITDVVVMHDNVTHRPRGFGFITFDSEDSVEEVMQKNFHELTGKLVEVKRAVPKDGINSSSNGYNGRSGAVRGPNFNSYQQGSYPPYNTRFGYFPTGYGNVAGYPYGAGMFGGAYPSGAYGGIGYGLSPVAPRSPWTPAMVGVRGSFLPYGSATPVYPTYLNGGPGAMGMAANGYNGILGSGFGGKSTQMSSGDSQNAAESTASRNGTDTIDANSFSSSKQSQKGNDKAYQATNSS</sequence>
<comment type="caution">
    <text evidence="6">The sequence shown here is derived from an EMBL/GenBank/DDBJ whole genome shotgun (WGS) entry which is preliminary data.</text>
</comment>
<evidence type="ECO:0000256" key="4">
    <source>
        <dbReference type="SAM" id="MobiDB-lite"/>
    </source>
</evidence>
<feature type="compositionally biased region" description="Low complexity" evidence="4">
    <location>
        <begin position="84"/>
        <end position="107"/>
    </location>
</feature>
<dbReference type="PANTHER" id="PTHR48032:SF12">
    <property type="entry name" value="RRM DOMAIN-CONTAINING PROTEIN"/>
    <property type="match status" value="1"/>
</dbReference>
<dbReference type="InterPro" id="IPR000504">
    <property type="entry name" value="RRM_dom"/>
</dbReference>
<evidence type="ECO:0000313" key="7">
    <source>
        <dbReference type="Proteomes" id="UP000231279"/>
    </source>
</evidence>
<gene>
    <name evidence="6" type="ORF">CDL12_06061</name>
</gene>
<feature type="region of interest" description="Disordered" evidence="4">
    <location>
        <begin position="325"/>
        <end position="375"/>
    </location>
</feature>
<reference evidence="7" key="1">
    <citation type="journal article" date="2018" name="Gigascience">
        <title>Genome assembly of the Pink Ipe (Handroanthus impetiginosus, Bignoniaceae), a highly valued, ecologically keystone Neotropical timber forest tree.</title>
        <authorList>
            <person name="Silva-Junior O.B."/>
            <person name="Grattapaglia D."/>
            <person name="Novaes E."/>
            <person name="Collevatti R.G."/>
        </authorList>
    </citation>
    <scope>NUCLEOTIDE SEQUENCE [LARGE SCALE GENOMIC DNA]</scope>
    <source>
        <strain evidence="7">cv. UFG-1</strain>
    </source>
</reference>
<name>A0A2G9HUN9_9LAMI</name>
<feature type="compositionally biased region" description="Polar residues" evidence="4">
    <location>
        <begin position="325"/>
        <end position="363"/>
    </location>
</feature>
<evidence type="ECO:0000313" key="6">
    <source>
        <dbReference type="EMBL" id="PIN21239.1"/>
    </source>
</evidence>
<proteinExistence type="predicted"/>